<dbReference type="InterPro" id="IPR025283">
    <property type="entry name" value="DUF4042"/>
</dbReference>
<gene>
    <name evidence="3" type="ORF">H257_09664</name>
</gene>
<feature type="compositionally biased region" description="Low complexity" evidence="1">
    <location>
        <begin position="562"/>
        <end position="575"/>
    </location>
</feature>
<dbReference type="PANTHER" id="PTHR13366">
    <property type="entry name" value="MALARIA ANTIGEN-RELATED"/>
    <property type="match status" value="1"/>
</dbReference>
<dbReference type="RefSeq" id="XP_009834259.1">
    <property type="nucleotide sequence ID" value="XM_009835957.1"/>
</dbReference>
<dbReference type="GeneID" id="20811660"/>
<dbReference type="InterPro" id="IPR016024">
    <property type="entry name" value="ARM-type_fold"/>
</dbReference>
<feature type="domain" description="DUF4042" evidence="2">
    <location>
        <begin position="341"/>
        <end position="440"/>
    </location>
</feature>
<accession>W4GAQ9</accession>
<dbReference type="OrthoDB" id="66533at2759"/>
<dbReference type="SUPFAM" id="SSF48371">
    <property type="entry name" value="ARM repeat"/>
    <property type="match status" value="1"/>
</dbReference>
<evidence type="ECO:0000259" key="2">
    <source>
        <dbReference type="Pfam" id="PF13251"/>
    </source>
</evidence>
<evidence type="ECO:0000256" key="1">
    <source>
        <dbReference type="SAM" id="MobiDB-lite"/>
    </source>
</evidence>
<sequence length="1089" mass="118191">MWQANRASLSSTRAWESIRLRLRKDNAAVLSSAELDAILAQIMTLPMPPVRLRTDEVGSTLMALAQVLPPKSELLVSEFTSVVRHCCKDKLVLTADHLHVLVPFFLAALSHCPSWYAEQILTTLSVLLADNAPAAAAAFADSIYVAATPHLSPSSADVGARYAATTCMAHLVAVADAPPPYFADLWKQIMDNFKQQTRQLHVDGPRVVWTTNRTHYKSCLASLQCLLRLMELDTAASSSGAGPSVVEAHMSKVLECLRLLLGCGLSLSTTAMVVGRVPLIDSDSDCSSKHPSQRGIGLAARLRLEVVRALEVVLHAFPHLITPTLAQYLPDTTTPCLVLYNGHPSVLTLAVVDPYDQVRLKTLHWLDMLLPLVNVKATLSQNFKHASTAFTTTGGALLQMVHQVHVMLLHTVQHEHDAAVLVQAIKTLTTLATLCPYPNMLQSADHLRCQRPALIDKATTTITTMLSLDAILQALAHHLHGALFAPDHTVRVSALACLAALLSTPEPVASVLEWLAQPATTAAIKSPLYHLHATPLLRLRPRRFLEDMLSPAKSTASLTHPSTSSTRSSTSTSTSPREATNMLHRLDAMSLLSKTAKNYAPALSAHWPRLSAFLLAAFRDVDQNVRLQAVKILENYIKGGDNTPHTSHHLSFLSTHVLRAFQDPSHHVRASVCACFTLLRPDEWPTFATDPAFNACFLATPRDPSPVVRAAGFRLLGAMALVPVFKTCDFIGAVVRMGMEAAADSTLNVRVRVVWAIGNACTTPGPDAPDAPDSPWLVRLLPPATIDQVLQCMLHLVEDNDKVASSVVRTLGLLARWLMAPQYLEAASSNLTTNAGDEGGGANSTLLADAMTVLAKKVVDGAPKVRWNACHAMAKVFHCPELPLASVSWTPAVFTALTTAIAQQDNFKVRISAAMALRISCARASYGVFFYGILQTILDALDAAVDLTDICEYKYKAQLELQLSFTLVHLVALVQSPADEVALGEMLCRKYKDFIYDWLYHQQHKMYAAIFGDEVAATADEGDGGGGGGSAEDGHEINPVTCAQVVDACDVLRRVIQQYCPHTASCLAQIAEVKLIFEMDMLDAIGFEF</sequence>
<dbReference type="InterPro" id="IPR011989">
    <property type="entry name" value="ARM-like"/>
</dbReference>
<dbReference type="AlphaFoldDB" id="W4GAQ9"/>
<dbReference type="VEuPathDB" id="FungiDB:H257_09664"/>
<evidence type="ECO:0000313" key="3">
    <source>
        <dbReference type="EMBL" id="ETV76134.1"/>
    </source>
</evidence>
<organism evidence="3">
    <name type="scientific">Aphanomyces astaci</name>
    <name type="common">Crayfish plague agent</name>
    <dbReference type="NCBI Taxonomy" id="112090"/>
    <lineage>
        <taxon>Eukaryota</taxon>
        <taxon>Sar</taxon>
        <taxon>Stramenopiles</taxon>
        <taxon>Oomycota</taxon>
        <taxon>Saprolegniomycetes</taxon>
        <taxon>Saprolegniales</taxon>
        <taxon>Verrucalvaceae</taxon>
        <taxon>Aphanomyces</taxon>
    </lineage>
</organism>
<dbReference type="PANTHER" id="PTHR13366:SF0">
    <property type="entry name" value="HEAT REPEAT-CONTAINING PROTEIN 6"/>
    <property type="match status" value="1"/>
</dbReference>
<reference evidence="3" key="1">
    <citation type="submission" date="2013-12" db="EMBL/GenBank/DDBJ databases">
        <title>The Genome Sequence of Aphanomyces astaci APO3.</title>
        <authorList>
            <consortium name="The Broad Institute Genomics Platform"/>
            <person name="Russ C."/>
            <person name="Tyler B."/>
            <person name="van West P."/>
            <person name="Dieguez-Uribeondo J."/>
            <person name="Young S.K."/>
            <person name="Zeng Q."/>
            <person name="Gargeya S."/>
            <person name="Fitzgerald M."/>
            <person name="Abouelleil A."/>
            <person name="Alvarado L."/>
            <person name="Chapman S.B."/>
            <person name="Gainer-Dewar J."/>
            <person name="Goldberg J."/>
            <person name="Griggs A."/>
            <person name="Gujja S."/>
            <person name="Hansen M."/>
            <person name="Howarth C."/>
            <person name="Imamovic A."/>
            <person name="Ireland A."/>
            <person name="Larimer J."/>
            <person name="McCowan C."/>
            <person name="Murphy C."/>
            <person name="Pearson M."/>
            <person name="Poon T.W."/>
            <person name="Priest M."/>
            <person name="Roberts A."/>
            <person name="Saif S."/>
            <person name="Shea T."/>
            <person name="Sykes S."/>
            <person name="Wortman J."/>
            <person name="Nusbaum C."/>
            <person name="Birren B."/>
        </authorList>
    </citation>
    <scope>NUCLEOTIDE SEQUENCE [LARGE SCALE GENOMIC DNA]</scope>
    <source>
        <strain evidence="3">APO3</strain>
    </source>
</reference>
<feature type="region of interest" description="Disordered" evidence="1">
    <location>
        <begin position="552"/>
        <end position="579"/>
    </location>
</feature>
<name>W4GAQ9_APHAT</name>
<dbReference type="EMBL" id="KI913137">
    <property type="protein sequence ID" value="ETV76134.1"/>
    <property type="molecule type" value="Genomic_DNA"/>
</dbReference>
<dbReference type="Gene3D" id="1.25.10.10">
    <property type="entry name" value="Leucine-rich Repeat Variant"/>
    <property type="match status" value="2"/>
</dbReference>
<feature type="compositionally biased region" description="Polar residues" evidence="1">
    <location>
        <begin position="552"/>
        <end position="561"/>
    </location>
</feature>
<dbReference type="InterPro" id="IPR052107">
    <property type="entry name" value="HEAT6"/>
</dbReference>
<proteinExistence type="predicted"/>
<dbReference type="Pfam" id="PF13251">
    <property type="entry name" value="DUF4042"/>
    <property type="match status" value="1"/>
</dbReference>
<protein>
    <recommendedName>
        <fullName evidence="2">DUF4042 domain-containing protein</fullName>
    </recommendedName>
</protein>